<dbReference type="SUPFAM" id="SSF53756">
    <property type="entry name" value="UDP-Glycosyltransferase/glycogen phosphorylase"/>
    <property type="match status" value="1"/>
</dbReference>
<dbReference type="KEGG" id="faa:HMPREF0389_01549"/>
<dbReference type="Proteomes" id="UP000007468">
    <property type="component" value="Chromosome"/>
</dbReference>
<name>D6GTW0_FILAD</name>
<dbReference type="EMBL" id="CP002390">
    <property type="protein sequence ID" value="EFE27631.1"/>
    <property type="molecule type" value="Genomic_DNA"/>
</dbReference>
<dbReference type="Pfam" id="PF00534">
    <property type="entry name" value="Glycos_transf_1"/>
    <property type="match status" value="1"/>
</dbReference>
<protein>
    <submittedName>
        <fullName evidence="3">Glycosyltransferase, group 1 family protein</fullName>
        <ecNumber evidence="3">2.4.-.-</ecNumber>
    </submittedName>
</protein>
<dbReference type="AlphaFoldDB" id="D6GTW0"/>
<dbReference type="PANTHER" id="PTHR46401">
    <property type="entry name" value="GLYCOSYLTRANSFERASE WBBK-RELATED"/>
    <property type="match status" value="1"/>
</dbReference>
<evidence type="ECO:0000313" key="3">
    <source>
        <dbReference type="EMBL" id="EFE27631.1"/>
    </source>
</evidence>
<dbReference type="CAZy" id="GT4">
    <property type="family name" value="Glycosyltransferase Family 4"/>
</dbReference>
<reference evidence="4" key="1">
    <citation type="submission" date="2010-12" db="EMBL/GenBank/DDBJ databases">
        <title>The genome sequence of Filifactor alocis strain ATCC 35896.</title>
        <authorList>
            <consortium name="The Broad Institute Genome Sequencing Platform"/>
            <person name="Ward D."/>
            <person name="Earl A."/>
            <person name="Feldgarden M."/>
            <person name="Young S.K."/>
            <person name="Gargeya S."/>
            <person name="Zeng Q."/>
            <person name="Alvarado L."/>
            <person name="Berlin A."/>
            <person name="Bochicchio J."/>
            <person name="Chapman S.B."/>
            <person name="Chen Z."/>
            <person name="Freedman E."/>
            <person name="Gellesch M."/>
            <person name="Goldberg J."/>
            <person name="Griggs A."/>
            <person name="Gujja S."/>
            <person name="Heilman E."/>
            <person name="Heiman D."/>
            <person name="Howarth C."/>
            <person name="Mehta T."/>
            <person name="Neiman D."/>
            <person name="Pearson M."/>
            <person name="Roberts A."/>
            <person name="Saif S."/>
            <person name="Shea T."/>
            <person name="Shenoy N."/>
            <person name="Sisk P."/>
            <person name="Stolte C."/>
            <person name="Sykes S."/>
            <person name="White J."/>
            <person name="Yandava C."/>
            <person name="Izard J."/>
            <person name="Blanton J.M."/>
            <person name="Baranova O.V."/>
            <person name="Tanner A.C."/>
            <person name="Dewhirst F.E."/>
            <person name="Haas B."/>
            <person name="Nusbaum C."/>
            <person name="Birren B."/>
        </authorList>
    </citation>
    <scope>NUCLEOTIDE SEQUENCE [LARGE SCALE GENOMIC DNA]</scope>
    <source>
        <strain evidence="4">ATCC 35896 / D40 B5</strain>
    </source>
</reference>
<dbReference type="RefSeq" id="WP_014262390.1">
    <property type="nucleotide sequence ID" value="NC_016630.1"/>
</dbReference>
<evidence type="ECO:0000313" key="4">
    <source>
        <dbReference type="Proteomes" id="UP000007468"/>
    </source>
</evidence>
<dbReference type="EC" id="2.4.-.-" evidence="3"/>
<accession>D6GTW0</accession>
<dbReference type="PANTHER" id="PTHR46401:SF2">
    <property type="entry name" value="GLYCOSYLTRANSFERASE WBBK-RELATED"/>
    <property type="match status" value="1"/>
</dbReference>
<dbReference type="InterPro" id="IPR001296">
    <property type="entry name" value="Glyco_trans_1"/>
</dbReference>
<dbReference type="Gene3D" id="3.40.50.2000">
    <property type="entry name" value="Glycogen Phosphorylase B"/>
    <property type="match status" value="2"/>
</dbReference>
<evidence type="ECO:0000259" key="2">
    <source>
        <dbReference type="Pfam" id="PF00534"/>
    </source>
</evidence>
<dbReference type="GO" id="GO:0009103">
    <property type="term" value="P:lipopolysaccharide biosynthetic process"/>
    <property type="evidence" value="ECO:0007669"/>
    <property type="project" value="TreeGrafter"/>
</dbReference>
<dbReference type="STRING" id="546269.HMPREF0389_01549"/>
<dbReference type="OrthoDB" id="9806653at2"/>
<sequence>MKKVLFVGSSITNINKKLSAHLEFFKKNHYIVHLLGEDTGIDIPFVDQVIDFDFFAEGSFLKEQKMIKQVRQLYREEDYTVVISYEDIPGYLARMAGRCSSFRKFERPKMFHLSSEYPFYESSGGILEKKSFERQKKAGKTTDLLIVSSETDFNIAEKYGFSQDIIVKLYGLGVPSIKSKVSAIDKNILRERYQLTKNHVVALYDNVFEQDKNHEFLIQNIAPIIEHFPHFKLIFNGTGSTLETMKQLVEKEGIYKNTLFLEKEDATELYAISDIYLSPSLIEGVPRGIVHALECSIPVLASATKGHVDLIESEVNGLLYTPDDYGDFIAKLYVLLNNESLQQRLISNNDDDSLLSYFEENAQKHIFHYYRKAIAGIDSEEKDDSKNFNEA</sequence>
<evidence type="ECO:0000256" key="1">
    <source>
        <dbReference type="ARBA" id="ARBA00022679"/>
    </source>
</evidence>
<dbReference type="eggNOG" id="COG0438">
    <property type="taxonomic scope" value="Bacteria"/>
</dbReference>
<keyword evidence="1 3" id="KW-0808">Transferase</keyword>
<feature type="domain" description="Glycosyl transferase family 1" evidence="2">
    <location>
        <begin position="186"/>
        <end position="349"/>
    </location>
</feature>
<keyword evidence="3" id="KW-0328">Glycosyltransferase</keyword>
<gene>
    <name evidence="3" type="ordered locus">HMPREF0389_01549</name>
</gene>
<dbReference type="GO" id="GO:0016757">
    <property type="term" value="F:glycosyltransferase activity"/>
    <property type="evidence" value="ECO:0007669"/>
    <property type="project" value="UniProtKB-KW"/>
</dbReference>
<keyword evidence="4" id="KW-1185">Reference proteome</keyword>
<proteinExistence type="predicted"/>
<organism evidence="3 4">
    <name type="scientific">Filifactor alocis (strain ATCC 35896 / CCUG 47790 / D40 B5)</name>
    <name type="common">Fusobacterium alocis</name>
    <dbReference type="NCBI Taxonomy" id="546269"/>
    <lineage>
        <taxon>Bacteria</taxon>
        <taxon>Bacillati</taxon>
        <taxon>Bacillota</taxon>
        <taxon>Clostridia</taxon>
        <taxon>Peptostreptococcales</taxon>
        <taxon>Filifactoraceae</taxon>
        <taxon>Filifactor</taxon>
    </lineage>
</organism>